<name>A0ABS4E9Q4_9FIRM</name>
<dbReference type="EMBL" id="JAGGJX010000001">
    <property type="protein sequence ID" value="MBP1854677.1"/>
    <property type="molecule type" value="Genomic_DNA"/>
</dbReference>
<evidence type="ECO:0000256" key="4">
    <source>
        <dbReference type="RuleBase" id="RU362026"/>
    </source>
</evidence>
<dbReference type="SUPFAM" id="SSF53335">
    <property type="entry name" value="S-adenosyl-L-methionine-dependent methyltransferases"/>
    <property type="match status" value="1"/>
</dbReference>
<dbReference type="InterPro" id="IPR001091">
    <property type="entry name" value="RM_Methyltransferase"/>
</dbReference>
<keyword evidence="3" id="KW-0680">Restriction system</keyword>
<comment type="caution">
    <text evidence="6">The sequence shown here is derived from an EMBL/GenBank/DDBJ whole genome shotgun (WGS) entry which is preliminary data.</text>
</comment>
<protein>
    <recommendedName>
        <fullName evidence="4">Methyltransferase</fullName>
        <ecNumber evidence="4">2.1.1.-</ecNumber>
    </recommendedName>
</protein>
<evidence type="ECO:0000259" key="5">
    <source>
        <dbReference type="Pfam" id="PF01555"/>
    </source>
</evidence>
<accession>A0ABS4E9Q4</accession>
<dbReference type="Gene3D" id="3.40.50.150">
    <property type="entry name" value="Vaccinia Virus protein VP39"/>
    <property type="match status" value="1"/>
</dbReference>
<dbReference type="GO" id="GO:0009007">
    <property type="term" value="F:site-specific DNA-methyltransferase (adenine-specific) activity"/>
    <property type="evidence" value="ECO:0007669"/>
    <property type="project" value="UniProtKB-EC"/>
</dbReference>
<evidence type="ECO:0000256" key="3">
    <source>
        <dbReference type="ARBA" id="ARBA00022747"/>
    </source>
</evidence>
<proteinExistence type="inferred from homology"/>
<dbReference type="InterPro" id="IPR029063">
    <property type="entry name" value="SAM-dependent_MTases_sf"/>
</dbReference>
<comment type="similarity">
    <text evidence="4">Belongs to the N(4)/N(6)-methyltransferase family.</text>
</comment>
<dbReference type="EC" id="2.1.1.-" evidence="4"/>
<evidence type="ECO:0000256" key="1">
    <source>
        <dbReference type="ARBA" id="ARBA00022603"/>
    </source>
</evidence>
<dbReference type="PRINTS" id="PR00508">
    <property type="entry name" value="S21N4MTFRASE"/>
</dbReference>
<keyword evidence="2 6" id="KW-0808">Transferase</keyword>
<dbReference type="GO" id="GO:0032259">
    <property type="term" value="P:methylation"/>
    <property type="evidence" value="ECO:0007669"/>
    <property type="project" value="UniProtKB-KW"/>
</dbReference>
<evidence type="ECO:0000313" key="7">
    <source>
        <dbReference type="Proteomes" id="UP000767291"/>
    </source>
</evidence>
<reference evidence="6 7" key="1">
    <citation type="submission" date="2021-03" db="EMBL/GenBank/DDBJ databases">
        <title>Genomic Encyclopedia of Type Strains, Phase IV (KMG-IV): sequencing the most valuable type-strain genomes for metagenomic binning, comparative biology and taxonomic classification.</title>
        <authorList>
            <person name="Goeker M."/>
        </authorList>
    </citation>
    <scope>NUCLEOTIDE SEQUENCE [LARGE SCALE GENOMIC DNA]</scope>
    <source>
        <strain evidence="6 7">DSM 1289</strain>
    </source>
</reference>
<dbReference type="InterPro" id="IPR002941">
    <property type="entry name" value="DNA_methylase_N4/N6"/>
</dbReference>
<evidence type="ECO:0000313" key="6">
    <source>
        <dbReference type="EMBL" id="MBP1854677.1"/>
    </source>
</evidence>
<dbReference type="Pfam" id="PF01555">
    <property type="entry name" value="N6_N4_Mtase"/>
    <property type="match status" value="1"/>
</dbReference>
<gene>
    <name evidence="6" type="ORF">J2Z43_001067</name>
</gene>
<dbReference type="RefSeq" id="WP_209456153.1">
    <property type="nucleotide sequence ID" value="NZ_BAAACS010000012.1"/>
</dbReference>
<organism evidence="6 7">
    <name type="scientific">Metaclostridioides mangenotii</name>
    <dbReference type="NCBI Taxonomy" id="1540"/>
    <lineage>
        <taxon>Bacteria</taxon>
        <taxon>Bacillati</taxon>
        <taxon>Bacillota</taxon>
        <taxon>Clostridia</taxon>
        <taxon>Peptostreptococcales</taxon>
        <taxon>Peptostreptococcaceae</taxon>
        <taxon>Metaclostridioides</taxon>
    </lineage>
</organism>
<keyword evidence="7" id="KW-1185">Reference proteome</keyword>
<evidence type="ECO:0000256" key="2">
    <source>
        <dbReference type="ARBA" id="ARBA00022679"/>
    </source>
</evidence>
<keyword evidence="1 6" id="KW-0489">Methyltransferase</keyword>
<feature type="domain" description="DNA methylase N-4/N-6" evidence="5">
    <location>
        <begin position="24"/>
        <end position="240"/>
    </location>
</feature>
<sequence length="251" mass="29504">MLKINRIYNMDCLEGMRRIENKSIDMILCDLPYGQTKNHWDIPIPLDLLWKHYKRIIKDNGAIVLFASGMFTAELMQSNKEMWRYNLVWDKVLTTGFLDANRRPLRRHEDICIFYKQQPSYSPQKTIGNVNHSMGYSTKYRTNNNFGEFEFKDNREELGVLKHPTSILKFPKNHPSKMQHPTEKPIPLFRWLIESFSKEGDLILDNCIGKGTTAEACIELGNRNFIGFENDIDMFNIANKNIRNVQRKLII</sequence>
<dbReference type="Proteomes" id="UP000767291">
    <property type="component" value="Unassembled WGS sequence"/>
</dbReference>